<proteinExistence type="predicted"/>
<sequence>MPGVSYGGALGFELPECFADLARVAASERVQQVRELLGGYREWLFGQCGGDEVSKYEADGHGLIVPWPWPPRGVPPALIGLGGRGRAGVRCDGSPATGPGYRPSRRSVGGT</sequence>
<comment type="caution">
    <text evidence="2">The sequence shown here is derived from an EMBL/GenBank/DDBJ whole genome shotgun (WGS) entry which is preliminary data.</text>
</comment>
<organism evidence="2 3">
    <name type="scientific">Streptomyces flaveus</name>
    <dbReference type="NCBI Taxonomy" id="66370"/>
    <lineage>
        <taxon>Bacteria</taxon>
        <taxon>Bacillati</taxon>
        <taxon>Actinomycetota</taxon>
        <taxon>Actinomycetes</taxon>
        <taxon>Kitasatosporales</taxon>
        <taxon>Streptomycetaceae</taxon>
        <taxon>Streptomyces</taxon>
        <taxon>Streptomyces aurantiacus group</taxon>
    </lineage>
</organism>
<keyword evidence="3" id="KW-1185">Reference proteome</keyword>
<evidence type="ECO:0000313" key="2">
    <source>
        <dbReference type="EMBL" id="GGK65510.1"/>
    </source>
</evidence>
<reference evidence="2" key="1">
    <citation type="journal article" date="2014" name="Int. J. Syst. Evol. Microbiol.">
        <title>Complete genome sequence of Corynebacterium casei LMG S-19264T (=DSM 44701T), isolated from a smear-ripened cheese.</title>
        <authorList>
            <consortium name="US DOE Joint Genome Institute (JGI-PGF)"/>
            <person name="Walter F."/>
            <person name="Albersmeier A."/>
            <person name="Kalinowski J."/>
            <person name="Ruckert C."/>
        </authorList>
    </citation>
    <scope>NUCLEOTIDE SEQUENCE</scope>
    <source>
        <strain evidence="2">JCM 3035</strain>
    </source>
</reference>
<protein>
    <submittedName>
        <fullName evidence="2">Uncharacterized protein</fullName>
    </submittedName>
</protein>
<evidence type="ECO:0000313" key="3">
    <source>
        <dbReference type="Proteomes" id="UP000637788"/>
    </source>
</evidence>
<feature type="region of interest" description="Disordered" evidence="1">
    <location>
        <begin position="89"/>
        <end position="111"/>
    </location>
</feature>
<gene>
    <name evidence="2" type="ORF">GCM10010094_28180</name>
</gene>
<dbReference type="AlphaFoldDB" id="A0A917VCY1"/>
<dbReference type="EMBL" id="BMPQ01000005">
    <property type="protein sequence ID" value="GGK65510.1"/>
    <property type="molecule type" value="Genomic_DNA"/>
</dbReference>
<evidence type="ECO:0000256" key="1">
    <source>
        <dbReference type="SAM" id="MobiDB-lite"/>
    </source>
</evidence>
<accession>A0A917VCY1</accession>
<reference evidence="2" key="2">
    <citation type="submission" date="2020-09" db="EMBL/GenBank/DDBJ databases">
        <authorList>
            <person name="Sun Q."/>
            <person name="Ohkuma M."/>
        </authorList>
    </citation>
    <scope>NUCLEOTIDE SEQUENCE</scope>
    <source>
        <strain evidence="2">JCM 3035</strain>
    </source>
</reference>
<dbReference type="Proteomes" id="UP000637788">
    <property type="component" value="Unassembled WGS sequence"/>
</dbReference>
<name>A0A917VCY1_9ACTN</name>